<name>A0A8J5V1T7_9HYME</name>
<reference evidence="1" key="2">
    <citation type="submission" date="2021-04" db="EMBL/GenBank/DDBJ databases">
        <title>Genome-wide patterns of bracovirus chromosomal integration into multiple host tissues during parasitism.</title>
        <authorList>
            <person name="Chebbi M.A.C."/>
        </authorList>
    </citation>
    <scope>NUCLEOTIDE SEQUENCE</scope>
    <source>
        <tissue evidence="1">Whole body</tissue>
    </source>
</reference>
<dbReference type="PANTHER" id="PTHR21467">
    <property type="entry name" value="PROTEIN PHOSPHATASE 4 REGULATORY SUBUNIT 4 PPP4R4"/>
    <property type="match status" value="1"/>
</dbReference>
<dbReference type="EMBL" id="JAAOIC020000002">
    <property type="protein sequence ID" value="KAG8042706.1"/>
    <property type="molecule type" value="Genomic_DNA"/>
</dbReference>
<dbReference type="GO" id="GO:0008287">
    <property type="term" value="C:protein serine/threonine phosphatase complex"/>
    <property type="evidence" value="ECO:0007669"/>
    <property type="project" value="TreeGrafter"/>
</dbReference>
<evidence type="ECO:0000313" key="2">
    <source>
        <dbReference type="Proteomes" id="UP000729913"/>
    </source>
</evidence>
<dbReference type="Proteomes" id="UP000729913">
    <property type="component" value="Unassembled WGS sequence"/>
</dbReference>
<protein>
    <submittedName>
        <fullName evidence="1">Uncharacterized protein</fullName>
    </submittedName>
</protein>
<gene>
    <name evidence="1" type="ORF">G9C98_005341</name>
</gene>
<keyword evidence="2" id="KW-1185">Reference proteome</keyword>
<dbReference type="InterPro" id="IPR039918">
    <property type="entry name" value="PPP4R4"/>
</dbReference>
<evidence type="ECO:0000313" key="1">
    <source>
        <dbReference type="EMBL" id="KAG8042706.1"/>
    </source>
</evidence>
<dbReference type="AlphaFoldDB" id="A0A8J5V1T7"/>
<comment type="caution">
    <text evidence="1">The sequence shown here is derived from an EMBL/GenBank/DDBJ whole genome shotgun (WGS) entry which is preliminary data.</text>
</comment>
<accession>A0A8J5V1T7</accession>
<dbReference type="GO" id="GO:0019888">
    <property type="term" value="F:protein phosphatase regulator activity"/>
    <property type="evidence" value="ECO:0007669"/>
    <property type="project" value="TreeGrafter"/>
</dbReference>
<dbReference type="PANTHER" id="PTHR21467:SF0">
    <property type="entry name" value="SERINE_THREONINE-PROTEIN PHOSPHATASE 4 REGULATORY SUBUNIT 4"/>
    <property type="match status" value="1"/>
</dbReference>
<sequence length="98" mass="11258">MNLFEKGDEIQKLSVIQTLPSLLVGDPQTCIQRLMPKMQESLQEASTEFHVAASSTFKTILEQRLVSHSTFTQTFLQSILNSLDSKDQGNYNNYNYYY</sequence>
<reference evidence="1" key="1">
    <citation type="submission" date="2020-03" db="EMBL/GenBank/DDBJ databases">
        <authorList>
            <person name="Chebbi M.A."/>
            <person name="Drezen J.M."/>
        </authorList>
    </citation>
    <scope>NUCLEOTIDE SEQUENCE</scope>
    <source>
        <tissue evidence="1">Whole body</tissue>
    </source>
</reference>
<proteinExistence type="predicted"/>
<dbReference type="GO" id="GO:0005829">
    <property type="term" value="C:cytosol"/>
    <property type="evidence" value="ECO:0007669"/>
    <property type="project" value="TreeGrafter"/>
</dbReference>
<dbReference type="OrthoDB" id="340346at2759"/>
<organism evidence="1 2">
    <name type="scientific">Cotesia typhae</name>
    <dbReference type="NCBI Taxonomy" id="2053667"/>
    <lineage>
        <taxon>Eukaryota</taxon>
        <taxon>Metazoa</taxon>
        <taxon>Ecdysozoa</taxon>
        <taxon>Arthropoda</taxon>
        <taxon>Hexapoda</taxon>
        <taxon>Insecta</taxon>
        <taxon>Pterygota</taxon>
        <taxon>Neoptera</taxon>
        <taxon>Endopterygota</taxon>
        <taxon>Hymenoptera</taxon>
        <taxon>Apocrita</taxon>
        <taxon>Ichneumonoidea</taxon>
        <taxon>Braconidae</taxon>
        <taxon>Microgastrinae</taxon>
        <taxon>Cotesia</taxon>
    </lineage>
</organism>